<name>A0AAF0ZIW2_SOLVR</name>
<accession>A0AAF0ZIW2</accession>
<organism evidence="1 2">
    <name type="scientific">Solanum verrucosum</name>
    <dbReference type="NCBI Taxonomy" id="315347"/>
    <lineage>
        <taxon>Eukaryota</taxon>
        <taxon>Viridiplantae</taxon>
        <taxon>Streptophyta</taxon>
        <taxon>Embryophyta</taxon>
        <taxon>Tracheophyta</taxon>
        <taxon>Spermatophyta</taxon>
        <taxon>Magnoliopsida</taxon>
        <taxon>eudicotyledons</taxon>
        <taxon>Gunneridae</taxon>
        <taxon>Pentapetalae</taxon>
        <taxon>asterids</taxon>
        <taxon>lamiids</taxon>
        <taxon>Solanales</taxon>
        <taxon>Solanaceae</taxon>
        <taxon>Solanoideae</taxon>
        <taxon>Solaneae</taxon>
        <taxon>Solanum</taxon>
    </lineage>
</organism>
<evidence type="ECO:0000313" key="2">
    <source>
        <dbReference type="Proteomes" id="UP001234989"/>
    </source>
</evidence>
<protein>
    <submittedName>
        <fullName evidence="1">Uncharacterized protein</fullName>
    </submittedName>
</protein>
<keyword evidence="2" id="KW-1185">Reference proteome</keyword>
<evidence type="ECO:0000313" key="1">
    <source>
        <dbReference type="EMBL" id="WMV39768.1"/>
    </source>
</evidence>
<gene>
    <name evidence="1" type="ORF">MTR67_033153</name>
</gene>
<dbReference type="EMBL" id="CP133618">
    <property type="protein sequence ID" value="WMV39768.1"/>
    <property type="molecule type" value="Genomic_DNA"/>
</dbReference>
<reference evidence="1" key="1">
    <citation type="submission" date="2023-08" db="EMBL/GenBank/DDBJ databases">
        <title>A de novo genome assembly of Solanum verrucosum Schlechtendal, a Mexican diploid species geographically isolated from the other diploid A-genome species in potato relatives.</title>
        <authorList>
            <person name="Hosaka K."/>
        </authorList>
    </citation>
    <scope>NUCLEOTIDE SEQUENCE</scope>
    <source>
        <tissue evidence="1">Young leaves</tissue>
    </source>
</reference>
<feature type="non-terminal residue" evidence="1">
    <location>
        <position position="1"/>
    </location>
</feature>
<dbReference type="Proteomes" id="UP001234989">
    <property type="component" value="Chromosome 7"/>
</dbReference>
<dbReference type="AlphaFoldDB" id="A0AAF0ZIW2"/>
<proteinExistence type="predicted"/>
<sequence length="81" mass="9231">KWIIYGCNKKLHQILNTQTQFEIRTLIPLFRPPISNVAGVNLSTVNSLLLRTPSGSPLGLKLLNWYQVAETWNFEVNSGYN</sequence>